<evidence type="ECO:0000313" key="2">
    <source>
        <dbReference type="EMBL" id="KGE04213.1"/>
    </source>
</evidence>
<dbReference type="STRING" id="1265313.HRUBRA_01190"/>
<feature type="transmembrane region" description="Helical" evidence="1">
    <location>
        <begin position="7"/>
        <end position="25"/>
    </location>
</feature>
<keyword evidence="1" id="KW-0812">Transmembrane</keyword>
<gene>
    <name evidence="2" type="ORF">HRUBRA_01190</name>
</gene>
<evidence type="ECO:0000313" key="3">
    <source>
        <dbReference type="Proteomes" id="UP000029640"/>
    </source>
</evidence>
<evidence type="ECO:0000256" key="1">
    <source>
        <dbReference type="SAM" id="Phobius"/>
    </source>
</evidence>
<organism evidence="2 3">
    <name type="scientific">Pseudohaliea rubra DSM 19751</name>
    <dbReference type="NCBI Taxonomy" id="1265313"/>
    <lineage>
        <taxon>Bacteria</taxon>
        <taxon>Pseudomonadati</taxon>
        <taxon>Pseudomonadota</taxon>
        <taxon>Gammaproteobacteria</taxon>
        <taxon>Cellvibrionales</taxon>
        <taxon>Halieaceae</taxon>
        <taxon>Pseudohaliea</taxon>
    </lineage>
</organism>
<keyword evidence="1" id="KW-1133">Transmembrane helix</keyword>
<accession>A0A095VT08</accession>
<dbReference type="Proteomes" id="UP000029640">
    <property type="component" value="Unassembled WGS sequence"/>
</dbReference>
<sequence>MDSFAKKYLIGLVAVIIIAAGYWYLNRDTRVADLNAMLAADADLADYPYPFRVQSLSNGIAIMGSPRTAEVPVMQFLRTAFPALRKTAVDDPAMMAAQDRLVDKQSRAAELVTSEADVQAVRWELDERWYNEQGVFLNR</sequence>
<dbReference type="eggNOG" id="ENOG50333DE">
    <property type="taxonomic scope" value="Bacteria"/>
</dbReference>
<dbReference type="OrthoDB" id="9181276at2"/>
<dbReference type="AlphaFoldDB" id="A0A095VT08"/>
<keyword evidence="3" id="KW-1185">Reference proteome</keyword>
<reference evidence="2 3" key="1">
    <citation type="journal article" date="2014" name="Genome Announc.">
        <title>Genome Sequence of Gammaproteobacterial Pseudohaliea rubra Type Strain DSM 19751, Isolated from Coastal Seawater of the Mediterranean Sea.</title>
        <authorList>
            <person name="Spring S."/>
            <person name="Fiebig A."/>
            <person name="Riedel T."/>
            <person name="Goker M."/>
            <person name="Klenk H.P."/>
        </authorList>
    </citation>
    <scope>NUCLEOTIDE SEQUENCE [LARGE SCALE GENOMIC DNA]</scope>
    <source>
        <strain evidence="2 3">DSM 19751</strain>
    </source>
</reference>
<comment type="caution">
    <text evidence="2">The sequence shown here is derived from an EMBL/GenBank/DDBJ whole genome shotgun (WGS) entry which is preliminary data.</text>
</comment>
<dbReference type="RefSeq" id="WP_035518026.1">
    <property type="nucleotide sequence ID" value="NZ_KN234798.1"/>
</dbReference>
<name>A0A095VT08_9GAMM</name>
<proteinExistence type="predicted"/>
<dbReference type="HOGENOM" id="CLU_130452_0_0_6"/>
<protein>
    <submittedName>
        <fullName evidence="2">Uncharacterized protein</fullName>
    </submittedName>
</protein>
<keyword evidence="1" id="KW-0472">Membrane</keyword>
<dbReference type="EMBL" id="AUVB01000034">
    <property type="protein sequence ID" value="KGE04213.1"/>
    <property type="molecule type" value="Genomic_DNA"/>
</dbReference>